<dbReference type="AlphaFoldDB" id="A0A8I0MTV7"/>
<evidence type="ECO:0000313" key="1">
    <source>
        <dbReference type="EMBL" id="MBE0345772.1"/>
    </source>
</evidence>
<keyword evidence="2" id="KW-1185">Reference proteome</keyword>
<gene>
    <name evidence="1" type="ORF">PPEP_a0726</name>
</gene>
<comment type="caution">
    <text evidence="1">The sequence shown here is derived from an EMBL/GenBank/DDBJ whole genome shotgun (WGS) entry which is preliminary data.</text>
</comment>
<proteinExistence type="predicted"/>
<accession>A0A8I0MTV7</accession>
<dbReference type="EMBL" id="AQHF01000020">
    <property type="protein sequence ID" value="MBE0345772.1"/>
    <property type="molecule type" value="Genomic_DNA"/>
</dbReference>
<name>A0A8I0MTV7_9GAMM</name>
<reference evidence="1 2" key="1">
    <citation type="submission" date="2015-06" db="EMBL/GenBank/DDBJ databases">
        <title>Genome sequence of Pseudoalteromonas peptidolytica.</title>
        <authorList>
            <person name="Xie B.-B."/>
            <person name="Rong J.-C."/>
            <person name="Qin Q.-L."/>
            <person name="Zhang Y.-Z."/>
        </authorList>
    </citation>
    <scope>NUCLEOTIDE SEQUENCE [LARGE SCALE GENOMIC DNA]</scope>
    <source>
        <strain evidence="1 2">F12-50-A1</strain>
    </source>
</reference>
<dbReference type="Proteomes" id="UP000660708">
    <property type="component" value="Unassembled WGS sequence"/>
</dbReference>
<evidence type="ECO:0000313" key="2">
    <source>
        <dbReference type="Proteomes" id="UP000660708"/>
    </source>
</evidence>
<sequence>MLQCVIVSLWLLIKNTVNTMTKKITRSYTEKDLKRLVASAGGRCSYRHEGEICKRLLISNNSVVGEKAHIEAIGKKGARHNPDLSEAKVNSYDNLMWMCPTHHTMIDKLDNEHIYTVDVLRKMKKAHEKDIDQGNYSTGATLYDTVIHDYTALSTLFYYVDINKLYSSSIDLPRFCGVHFGELNETVKNYKLGFGSFGLQDKYLNKLFTKLLDSERMLWKNIKNTFDIDSVLNGDNPIEKFSCQLRDGKSSRYIEWINYLTCCYQENVDIFVHAVRNRYPEILFAPIFESSPEA</sequence>
<protein>
    <submittedName>
        <fullName evidence="1">Uncharacterized protein</fullName>
    </submittedName>
</protein>
<organism evidence="1 2">
    <name type="scientific">Pseudoalteromonas peptidolytica F12-50-A1</name>
    <dbReference type="NCBI Taxonomy" id="1315280"/>
    <lineage>
        <taxon>Bacteria</taxon>
        <taxon>Pseudomonadati</taxon>
        <taxon>Pseudomonadota</taxon>
        <taxon>Gammaproteobacteria</taxon>
        <taxon>Alteromonadales</taxon>
        <taxon>Pseudoalteromonadaceae</taxon>
        <taxon>Pseudoalteromonas</taxon>
    </lineage>
</organism>